<evidence type="ECO:0000313" key="11">
    <source>
        <dbReference type="EMBL" id="TCS73893.1"/>
    </source>
</evidence>
<accession>A0A4R3JYK1</accession>
<dbReference type="GO" id="GO:0046452">
    <property type="term" value="P:dihydrofolate metabolic process"/>
    <property type="evidence" value="ECO:0007669"/>
    <property type="project" value="TreeGrafter"/>
</dbReference>
<dbReference type="SUPFAM" id="SSF53597">
    <property type="entry name" value="Dihydrofolate reductase-like"/>
    <property type="match status" value="1"/>
</dbReference>
<dbReference type="PIRSF" id="PIRSF000194">
    <property type="entry name" value="DHFR"/>
    <property type="match status" value="1"/>
</dbReference>
<dbReference type="PROSITE" id="PS00075">
    <property type="entry name" value="DHFR_1"/>
    <property type="match status" value="1"/>
</dbReference>
<gene>
    <name evidence="11" type="ORF">EDC61_101115</name>
</gene>
<dbReference type="InterPro" id="IPR024072">
    <property type="entry name" value="DHFR-like_dom_sf"/>
</dbReference>
<evidence type="ECO:0000256" key="5">
    <source>
        <dbReference type="ARBA" id="ARBA00022857"/>
    </source>
</evidence>
<evidence type="ECO:0000259" key="10">
    <source>
        <dbReference type="PROSITE" id="PS51330"/>
    </source>
</evidence>
<dbReference type="OrthoDB" id="9804315at2"/>
<dbReference type="InterPro" id="IPR017925">
    <property type="entry name" value="DHFR_CS"/>
</dbReference>
<evidence type="ECO:0000256" key="2">
    <source>
        <dbReference type="ARBA" id="ARBA00009539"/>
    </source>
</evidence>
<dbReference type="GO" id="GO:0070401">
    <property type="term" value="F:NADP+ binding"/>
    <property type="evidence" value="ECO:0007669"/>
    <property type="project" value="UniProtKB-ARBA"/>
</dbReference>
<dbReference type="EC" id="1.5.1.3" evidence="3 8"/>
<comment type="caution">
    <text evidence="11">The sequence shown here is derived from an EMBL/GenBank/DDBJ whole genome shotgun (WGS) entry which is preliminary data.</text>
</comment>
<keyword evidence="4 8" id="KW-0554">One-carbon metabolism</keyword>
<dbReference type="CDD" id="cd00209">
    <property type="entry name" value="DHFR"/>
    <property type="match status" value="1"/>
</dbReference>
<evidence type="ECO:0000256" key="9">
    <source>
        <dbReference type="RuleBase" id="RU004474"/>
    </source>
</evidence>
<dbReference type="PROSITE" id="PS51330">
    <property type="entry name" value="DHFR_2"/>
    <property type="match status" value="1"/>
</dbReference>
<keyword evidence="12" id="KW-1185">Reference proteome</keyword>
<reference evidence="11 12" key="1">
    <citation type="submission" date="2019-03" db="EMBL/GenBank/DDBJ databases">
        <title>Genomic Encyclopedia of Type Strains, Phase IV (KMG-IV): sequencing the most valuable type-strain genomes for metagenomic binning, comparative biology and taxonomic classification.</title>
        <authorList>
            <person name="Goeker M."/>
        </authorList>
    </citation>
    <scope>NUCLEOTIDE SEQUENCE [LARGE SCALE GENOMIC DNA]</scope>
    <source>
        <strain evidence="11 12">DSM 103923</strain>
    </source>
</reference>
<dbReference type="PANTHER" id="PTHR48069:SF3">
    <property type="entry name" value="DIHYDROFOLATE REDUCTASE"/>
    <property type="match status" value="1"/>
</dbReference>
<dbReference type="AlphaFoldDB" id="A0A4R3JYK1"/>
<dbReference type="GO" id="GO:0005829">
    <property type="term" value="C:cytosol"/>
    <property type="evidence" value="ECO:0007669"/>
    <property type="project" value="TreeGrafter"/>
</dbReference>
<comment type="similarity">
    <text evidence="2 8 9">Belongs to the dihydrofolate reductase family.</text>
</comment>
<evidence type="ECO:0000313" key="12">
    <source>
        <dbReference type="Proteomes" id="UP000295135"/>
    </source>
</evidence>
<keyword evidence="5 8" id="KW-0521">NADP</keyword>
<keyword evidence="6 8" id="KW-0560">Oxidoreductase</keyword>
<protein>
    <recommendedName>
        <fullName evidence="3 8">Dihydrofolate reductase</fullName>
        <ecNumber evidence="3 8">1.5.1.3</ecNumber>
    </recommendedName>
</protein>
<evidence type="ECO:0000256" key="8">
    <source>
        <dbReference type="PIRNR" id="PIRNR000194"/>
    </source>
</evidence>
<dbReference type="UniPathway" id="UPA00077">
    <property type="reaction ID" value="UER00158"/>
</dbReference>
<comment type="function">
    <text evidence="7 8">Key enzyme in folate metabolism. Catalyzes an essential reaction for de novo glycine and purine synthesis, and for DNA precursor synthesis.</text>
</comment>
<evidence type="ECO:0000256" key="1">
    <source>
        <dbReference type="ARBA" id="ARBA00004903"/>
    </source>
</evidence>
<proteinExistence type="inferred from homology"/>
<dbReference type="Proteomes" id="UP000295135">
    <property type="component" value="Unassembled WGS sequence"/>
</dbReference>
<comment type="pathway">
    <text evidence="1 8">Cofactor biosynthesis; tetrahydrofolate biosynthesis; 5,6,7,8-tetrahydrofolate from 7,8-dihydrofolate: step 1/1.</text>
</comment>
<organism evidence="11 12">
    <name type="scientific">Sulfuritortus calidifontis</name>
    <dbReference type="NCBI Taxonomy" id="1914471"/>
    <lineage>
        <taxon>Bacteria</taxon>
        <taxon>Pseudomonadati</taxon>
        <taxon>Pseudomonadota</taxon>
        <taxon>Betaproteobacteria</taxon>
        <taxon>Nitrosomonadales</taxon>
        <taxon>Thiobacillaceae</taxon>
        <taxon>Sulfuritortus</taxon>
    </lineage>
</organism>
<dbReference type="Gene3D" id="3.40.430.10">
    <property type="entry name" value="Dihydrofolate Reductase, subunit A"/>
    <property type="match status" value="1"/>
</dbReference>
<dbReference type="RefSeq" id="WP_126459655.1">
    <property type="nucleotide sequence ID" value="NZ_AP018721.1"/>
</dbReference>
<dbReference type="Pfam" id="PF00186">
    <property type="entry name" value="DHFR_1"/>
    <property type="match status" value="1"/>
</dbReference>
<dbReference type="GO" id="GO:0004146">
    <property type="term" value="F:dihydrofolate reductase activity"/>
    <property type="evidence" value="ECO:0007669"/>
    <property type="project" value="UniProtKB-EC"/>
</dbReference>
<comment type="catalytic activity">
    <reaction evidence="8">
        <text>(6S)-5,6,7,8-tetrahydrofolate + NADP(+) = 7,8-dihydrofolate + NADPH + H(+)</text>
        <dbReference type="Rhea" id="RHEA:15009"/>
        <dbReference type="ChEBI" id="CHEBI:15378"/>
        <dbReference type="ChEBI" id="CHEBI:57451"/>
        <dbReference type="ChEBI" id="CHEBI:57453"/>
        <dbReference type="ChEBI" id="CHEBI:57783"/>
        <dbReference type="ChEBI" id="CHEBI:58349"/>
        <dbReference type="EC" id="1.5.1.3"/>
    </reaction>
</comment>
<dbReference type="InterPro" id="IPR012259">
    <property type="entry name" value="DHFR"/>
</dbReference>
<evidence type="ECO:0000256" key="6">
    <source>
        <dbReference type="ARBA" id="ARBA00023002"/>
    </source>
</evidence>
<evidence type="ECO:0000256" key="3">
    <source>
        <dbReference type="ARBA" id="ARBA00012856"/>
    </source>
</evidence>
<sequence length="160" mass="17820">MARINVIAAMAKNRVIGINNTLPWHLPEDLRHFKALTMGHHIIMGRKTYESIGRPLPGRTTVIVTRDPDYRVAGCLTAHSLDAAIAACGSDAEVFFVGGADLYRQILPRADRLYLTEIQAEYEGDAHFPAFDLAAWQETARERHVSAAGLAYHFVTYDRA</sequence>
<dbReference type="GO" id="GO:0006730">
    <property type="term" value="P:one-carbon metabolic process"/>
    <property type="evidence" value="ECO:0007669"/>
    <property type="project" value="UniProtKB-KW"/>
</dbReference>
<evidence type="ECO:0000256" key="4">
    <source>
        <dbReference type="ARBA" id="ARBA00022563"/>
    </source>
</evidence>
<dbReference type="PRINTS" id="PR00070">
    <property type="entry name" value="DHFR"/>
</dbReference>
<dbReference type="GO" id="GO:0046655">
    <property type="term" value="P:folic acid metabolic process"/>
    <property type="evidence" value="ECO:0007669"/>
    <property type="project" value="TreeGrafter"/>
</dbReference>
<feature type="domain" description="DHFR" evidence="10">
    <location>
        <begin position="3"/>
        <end position="159"/>
    </location>
</feature>
<dbReference type="EMBL" id="SLZY01000001">
    <property type="protein sequence ID" value="TCS73893.1"/>
    <property type="molecule type" value="Genomic_DNA"/>
</dbReference>
<dbReference type="PANTHER" id="PTHR48069">
    <property type="entry name" value="DIHYDROFOLATE REDUCTASE"/>
    <property type="match status" value="1"/>
</dbReference>
<dbReference type="FunFam" id="3.40.430.10:FF:000001">
    <property type="entry name" value="Dihydrofolate reductase"/>
    <property type="match status" value="1"/>
</dbReference>
<name>A0A4R3JYK1_9PROT</name>
<dbReference type="GO" id="GO:0046654">
    <property type="term" value="P:tetrahydrofolate biosynthetic process"/>
    <property type="evidence" value="ECO:0007669"/>
    <property type="project" value="UniProtKB-UniPathway"/>
</dbReference>
<dbReference type="InterPro" id="IPR001796">
    <property type="entry name" value="DHFR_dom"/>
</dbReference>
<evidence type="ECO:0000256" key="7">
    <source>
        <dbReference type="ARBA" id="ARBA00025067"/>
    </source>
</evidence>